<gene>
    <name evidence="4" type="ORF">FHU33_2939</name>
</gene>
<sequence>MSGPGRTLVVTNDFPPRQGGIQTFVAELLARRPPESLVVLASRSPGWEEYDAALPYPVVRLPTGMLLPTRHAGRAAVELARRHGCDTTFFGAAAPLGLMAPTLRAAGVRHLVGATHGHETGWVALPGSRQVMQRIASGLDVVTYISDYTRDRLAPALGGRTRLAQLSPGVDVERFTPDADGAAVRKRYGLGSAPVVVCVSRLVARKGQDVLVAGWPRVLVRRPDARLLLVGGGPAEASLRRAVAARGLTGSVLFTGPVDPAELPGHYAAGDVFAMPCRTRRGGLDVEGLGMVFLEAAACARPVVAGTSGGAPETVREGVTGHVVDPRSPAAVADTLVRLLAEPDRARAMGVAGRTWVEERWSWRRIAATFAELLEPGCNQA</sequence>
<dbReference type="InterPro" id="IPR050194">
    <property type="entry name" value="Glycosyltransferase_grp1"/>
</dbReference>
<evidence type="ECO:0000259" key="3">
    <source>
        <dbReference type="Pfam" id="PF13439"/>
    </source>
</evidence>
<evidence type="ECO:0000256" key="2">
    <source>
        <dbReference type="ARBA" id="ARBA00022679"/>
    </source>
</evidence>
<dbReference type="GO" id="GO:0016758">
    <property type="term" value="F:hexosyltransferase activity"/>
    <property type="evidence" value="ECO:0007669"/>
    <property type="project" value="TreeGrafter"/>
</dbReference>
<dbReference type="CDD" id="cd03801">
    <property type="entry name" value="GT4_PimA-like"/>
    <property type="match status" value="1"/>
</dbReference>
<dbReference type="PANTHER" id="PTHR45947:SF3">
    <property type="entry name" value="SULFOQUINOVOSYL TRANSFERASE SQD2"/>
    <property type="match status" value="1"/>
</dbReference>
<keyword evidence="5" id="KW-1185">Reference proteome</keyword>
<evidence type="ECO:0000313" key="5">
    <source>
        <dbReference type="Proteomes" id="UP000319865"/>
    </source>
</evidence>
<evidence type="ECO:0000313" key="4">
    <source>
        <dbReference type="EMBL" id="TQN43492.1"/>
    </source>
</evidence>
<dbReference type="Proteomes" id="UP000319865">
    <property type="component" value="Unassembled WGS sequence"/>
</dbReference>
<dbReference type="EMBL" id="VFQE01000001">
    <property type="protein sequence ID" value="TQN43492.1"/>
    <property type="molecule type" value="Genomic_DNA"/>
</dbReference>
<accession>A0A543PHC8</accession>
<dbReference type="Pfam" id="PF13439">
    <property type="entry name" value="Glyco_transf_4"/>
    <property type="match status" value="1"/>
</dbReference>
<dbReference type="AlphaFoldDB" id="A0A543PHC8"/>
<dbReference type="Gene3D" id="3.40.50.2000">
    <property type="entry name" value="Glycogen Phosphorylase B"/>
    <property type="match status" value="2"/>
</dbReference>
<organism evidence="4 5">
    <name type="scientific">Blastococcus colisei</name>
    <dbReference type="NCBI Taxonomy" id="1564162"/>
    <lineage>
        <taxon>Bacteria</taxon>
        <taxon>Bacillati</taxon>
        <taxon>Actinomycetota</taxon>
        <taxon>Actinomycetes</taxon>
        <taxon>Geodermatophilales</taxon>
        <taxon>Geodermatophilaceae</taxon>
        <taxon>Blastococcus</taxon>
    </lineage>
</organism>
<feature type="domain" description="Glycosyltransferase subfamily 4-like N-terminal" evidence="3">
    <location>
        <begin position="19"/>
        <end position="174"/>
    </location>
</feature>
<dbReference type="PANTHER" id="PTHR45947">
    <property type="entry name" value="SULFOQUINOVOSYL TRANSFERASE SQD2"/>
    <property type="match status" value="1"/>
</dbReference>
<dbReference type="SUPFAM" id="SSF53756">
    <property type="entry name" value="UDP-Glycosyltransferase/glycogen phosphorylase"/>
    <property type="match status" value="1"/>
</dbReference>
<dbReference type="GO" id="GO:1901137">
    <property type="term" value="P:carbohydrate derivative biosynthetic process"/>
    <property type="evidence" value="ECO:0007669"/>
    <property type="project" value="UniProtKB-ARBA"/>
</dbReference>
<keyword evidence="1 4" id="KW-0328">Glycosyltransferase</keyword>
<dbReference type="Pfam" id="PF13692">
    <property type="entry name" value="Glyco_trans_1_4"/>
    <property type="match status" value="1"/>
</dbReference>
<dbReference type="OrthoDB" id="9808602at2"/>
<dbReference type="InterPro" id="IPR028098">
    <property type="entry name" value="Glyco_trans_4-like_N"/>
</dbReference>
<comment type="caution">
    <text evidence="4">The sequence shown here is derived from an EMBL/GenBank/DDBJ whole genome shotgun (WGS) entry which is preliminary data.</text>
</comment>
<dbReference type="RefSeq" id="WP_142025979.1">
    <property type="nucleotide sequence ID" value="NZ_VFQE01000001.1"/>
</dbReference>
<reference evidence="4 5" key="1">
    <citation type="submission" date="2019-06" db="EMBL/GenBank/DDBJ databases">
        <title>Sequencing the genomes of 1000 actinobacteria strains.</title>
        <authorList>
            <person name="Klenk H.-P."/>
        </authorList>
    </citation>
    <scope>NUCLEOTIDE SEQUENCE [LARGE SCALE GENOMIC DNA]</scope>
    <source>
        <strain evidence="4 5">DSM 46837</strain>
    </source>
</reference>
<name>A0A543PHC8_9ACTN</name>
<keyword evidence="2 4" id="KW-0808">Transferase</keyword>
<evidence type="ECO:0000256" key="1">
    <source>
        <dbReference type="ARBA" id="ARBA00022676"/>
    </source>
</evidence>
<protein>
    <submittedName>
        <fullName evidence="4">Phosphatidylinositol alpha-1,6-mannosyltransferase</fullName>
    </submittedName>
</protein>
<proteinExistence type="predicted"/>
<dbReference type="FunFam" id="3.40.50.2000:FF:000069">
    <property type="entry name" value="Alpha-(1-6)-phosphatidylinositol monomannoside mannosyltransferase"/>
    <property type="match status" value="1"/>
</dbReference>